<accession>A0ABS8BU94</accession>
<organism evidence="1 2">
    <name type="scientific">Loktanella gaetbuli</name>
    <dbReference type="NCBI Taxonomy" id="2881335"/>
    <lineage>
        <taxon>Bacteria</taxon>
        <taxon>Pseudomonadati</taxon>
        <taxon>Pseudomonadota</taxon>
        <taxon>Alphaproteobacteria</taxon>
        <taxon>Rhodobacterales</taxon>
        <taxon>Roseobacteraceae</taxon>
        <taxon>Loktanella</taxon>
    </lineage>
</organism>
<reference evidence="1" key="1">
    <citation type="submission" date="2021-10" db="EMBL/GenBank/DDBJ databases">
        <title>Loktanella gaetbuli sp. nov., isolated from a tidal flat.</title>
        <authorList>
            <person name="Park S."/>
            <person name="Yoon J.-H."/>
        </authorList>
    </citation>
    <scope>NUCLEOTIDE SEQUENCE</scope>
    <source>
        <strain evidence="1">TSTF-M6</strain>
    </source>
</reference>
<dbReference type="Proteomes" id="UP001138961">
    <property type="component" value="Unassembled WGS sequence"/>
</dbReference>
<protein>
    <submittedName>
        <fullName evidence="1">Uncharacterized protein</fullName>
    </submittedName>
</protein>
<name>A0ABS8BU94_9RHOB</name>
<proteinExistence type="predicted"/>
<evidence type="ECO:0000313" key="2">
    <source>
        <dbReference type="Proteomes" id="UP001138961"/>
    </source>
</evidence>
<comment type="caution">
    <text evidence="1">The sequence shown here is derived from an EMBL/GenBank/DDBJ whole genome shotgun (WGS) entry which is preliminary data.</text>
</comment>
<dbReference type="RefSeq" id="WP_226747886.1">
    <property type="nucleotide sequence ID" value="NZ_JAJATZ010000003.1"/>
</dbReference>
<sequence length="264" mass="28889">MNEKLDGLINVAVLRKAFSISDVQLNALKAAKIVEPTVQRARARSAWDPTKIESFLSKLTEKSTDISRDDQSWEHIHDAAVRCRLTIGIVVAAVLKGDVAVGIDHKRKGYAAVHVVPEKVDALAKEHFPEGQSPFVFGQALGIVTKGTMQALIDSGLMEATVILDPKSGKSRHRVTAADADAFHAKFLTLRTAAAEVVEPKRVIKALIEASEVEEVSTAHQSFDGIYLRQDVESYALRNRNRKLNLQKTTARKGDGVIFGKGML</sequence>
<keyword evidence="2" id="KW-1185">Reference proteome</keyword>
<dbReference type="EMBL" id="JAJATZ010000003">
    <property type="protein sequence ID" value="MCB5199056.1"/>
    <property type="molecule type" value="Genomic_DNA"/>
</dbReference>
<evidence type="ECO:0000313" key="1">
    <source>
        <dbReference type="EMBL" id="MCB5199056.1"/>
    </source>
</evidence>
<gene>
    <name evidence="1" type="ORF">LGQ03_07370</name>
</gene>